<keyword evidence="1" id="KW-0378">Hydrolase</keyword>
<dbReference type="OMA" id="WIINACL"/>
<dbReference type="OrthoDB" id="10266980at2759"/>
<dbReference type="EMBL" id="KE145353">
    <property type="protein sequence ID" value="EPE36278.1"/>
    <property type="molecule type" value="Genomic_DNA"/>
</dbReference>
<dbReference type="Gene3D" id="3.20.20.140">
    <property type="entry name" value="Metal-dependent hydrolases"/>
    <property type="match status" value="1"/>
</dbReference>
<gene>
    <name evidence="1" type="ORF">GLAREA_05616</name>
</gene>
<dbReference type="PANTHER" id="PTHR32027">
    <property type="entry name" value="CYTOSINE DEAMINASE"/>
    <property type="match status" value="1"/>
</dbReference>
<dbReference type="PANTHER" id="PTHR32027:SF0">
    <property type="entry name" value="CYTOSINE DEAMINASE"/>
    <property type="match status" value="1"/>
</dbReference>
<dbReference type="AlphaFoldDB" id="S3EDB9"/>
<reference evidence="1 2" key="1">
    <citation type="journal article" date="2013" name="BMC Genomics">
        <title>Genomics-driven discovery of the pneumocandin biosynthetic gene cluster in the fungus Glarea lozoyensis.</title>
        <authorList>
            <person name="Chen L."/>
            <person name="Yue Q."/>
            <person name="Zhang X."/>
            <person name="Xiang M."/>
            <person name="Wang C."/>
            <person name="Li S."/>
            <person name="Che Y."/>
            <person name="Ortiz-Lopez F.J."/>
            <person name="Bills G.F."/>
            <person name="Liu X."/>
            <person name="An Z."/>
        </authorList>
    </citation>
    <scope>NUCLEOTIDE SEQUENCE [LARGE SCALE GENOMIC DNA]</scope>
    <source>
        <strain evidence="2">ATCC 20868 / MF5171</strain>
    </source>
</reference>
<dbReference type="Proteomes" id="UP000016922">
    <property type="component" value="Unassembled WGS sequence"/>
</dbReference>
<dbReference type="InterPro" id="IPR052349">
    <property type="entry name" value="Metallo-hydrolase_Enzymes"/>
</dbReference>
<name>S3EDB9_GLAL2</name>
<keyword evidence="2" id="KW-1185">Reference proteome</keyword>
<dbReference type="InterPro" id="IPR032466">
    <property type="entry name" value="Metal_Hydrolase"/>
</dbReference>
<dbReference type="RefSeq" id="XP_008077096.1">
    <property type="nucleotide sequence ID" value="XM_008078905.1"/>
</dbReference>
<sequence length="412" mass="45409">MASQPPSLAFNDVYMAGKPQNTPVPLTIFKTYSVNDGIKGQAKSRFSHDDLIERGQALIEESISFGVTHMRAFVEVDLDVGMKCLDAGLELKERFKERCYVQICVFAQNAIVSYEDAGKEMKALLEKAVGREGVEVLGSTPYVEKGGERKAQVENIRFTVEMALKYTLHVDFHIDYNLDARNHSMVFEALELLDSMNWPSKECSPDFRTIVFGHCTRLTLFDNKEWDRLRDNIGNLPVSFVGLPTSDLFMMGRPDSDLGGGVRPRGTLQIPQMIKKYGLNGAIGINNVGNAFTPQGNCDPLSLASLGVAVYQAGTKEDADILLQCVSSRARHAIGLKPLSTKQSKSNDSESFSVEADDLCLSIGDRADFVVFGNESTTSSGSFRARTTTQSIVNDAGRDRTTIYRGQITSRV</sequence>
<dbReference type="KEGG" id="glz:GLAREA_05616"/>
<organism evidence="1 2">
    <name type="scientific">Glarea lozoyensis (strain ATCC 20868 / MF5171)</name>
    <dbReference type="NCBI Taxonomy" id="1116229"/>
    <lineage>
        <taxon>Eukaryota</taxon>
        <taxon>Fungi</taxon>
        <taxon>Dikarya</taxon>
        <taxon>Ascomycota</taxon>
        <taxon>Pezizomycotina</taxon>
        <taxon>Leotiomycetes</taxon>
        <taxon>Helotiales</taxon>
        <taxon>Helotiaceae</taxon>
        <taxon>Glarea</taxon>
    </lineage>
</organism>
<dbReference type="GeneID" id="19464670"/>
<evidence type="ECO:0000313" key="2">
    <source>
        <dbReference type="Proteomes" id="UP000016922"/>
    </source>
</evidence>
<evidence type="ECO:0000313" key="1">
    <source>
        <dbReference type="EMBL" id="EPE36278.1"/>
    </source>
</evidence>
<accession>S3EDB9</accession>
<dbReference type="SUPFAM" id="SSF51556">
    <property type="entry name" value="Metallo-dependent hydrolases"/>
    <property type="match status" value="1"/>
</dbReference>
<dbReference type="HOGENOM" id="CLU_031758_1_0_1"/>
<dbReference type="eggNOG" id="ENOG502RUR8">
    <property type="taxonomic scope" value="Eukaryota"/>
</dbReference>
<dbReference type="GO" id="GO:0016814">
    <property type="term" value="F:hydrolase activity, acting on carbon-nitrogen (but not peptide) bonds, in cyclic amidines"/>
    <property type="evidence" value="ECO:0007669"/>
    <property type="project" value="TreeGrafter"/>
</dbReference>
<protein>
    <submittedName>
        <fullName evidence="1">Metallo-dependent hydrolase</fullName>
    </submittedName>
</protein>
<proteinExistence type="predicted"/>